<proteinExistence type="predicted"/>
<protein>
    <submittedName>
        <fullName evidence="3">Epoxide hydrolase 3</fullName>
    </submittedName>
</protein>
<keyword evidence="3" id="KW-0378">Hydrolase</keyword>
<reference evidence="3 4" key="1">
    <citation type="submission" date="2017-12" db="EMBL/GenBank/DDBJ databases">
        <title>Sequencing, de novo assembly and annotation of complete genome of a new Thraustochytrid species, strain FCC1311.</title>
        <authorList>
            <person name="Sedici K."/>
            <person name="Godart F."/>
            <person name="Aiese Cigliano R."/>
            <person name="Sanseverino W."/>
            <person name="Barakat M."/>
            <person name="Ortet P."/>
            <person name="Marechal E."/>
            <person name="Cagnac O."/>
            <person name="Amato A."/>
        </authorList>
    </citation>
    <scope>NUCLEOTIDE SEQUENCE [LARGE SCALE GENOMIC DNA]</scope>
</reference>
<dbReference type="GO" id="GO:0016020">
    <property type="term" value="C:membrane"/>
    <property type="evidence" value="ECO:0007669"/>
    <property type="project" value="TreeGrafter"/>
</dbReference>
<organism evidence="3 4">
    <name type="scientific">Hondaea fermentalgiana</name>
    <dbReference type="NCBI Taxonomy" id="2315210"/>
    <lineage>
        <taxon>Eukaryota</taxon>
        <taxon>Sar</taxon>
        <taxon>Stramenopiles</taxon>
        <taxon>Bigyra</taxon>
        <taxon>Labyrinthulomycetes</taxon>
        <taxon>Thraustochytrida</taxon>
        <taxon>Thraustochytriidae</taxon>
        <taxon>Hondaea</taxon>
    </lineage>
</organism>
<dbReference type="Proteomes" id="UP000241890">
    <property type="component" value="Unassembled WGS sequence"/>
</dbReference>
<feature type="compositionally biased region" description="Low complexity" evidence="1">
    <location>
        <begin position="46"/>
        <end position="61"/>
    </location>
</feature>
<dbReference type="InterPro" id="IPR050266">
    <property type="entry name" value="AB_hydrolase_sf"/>
</dbReference>
<feature type="region of interest" description="Disordered" evidence="1">
    <location>
        <begin position="1"/>
        <end position="61"/>
    </location>
</feature>
<feature type="domain" description="AB hydrolase-1" evidence="2">
    <location>
        <begin position="185"/>
        <end position="416"/>
    </location>
</feature>
<gene>
    <name evidence="3" type="ORF">FCC1311_112172</name>
</gene>
<evidence type="ECO:0000256" key="1">
    <source>
        <dbReference type="SAM" id="MobiDB-lite"/>
    </source>
</evidence>
<dbReference type="GO" id="GO:0016787">
    <property type="term" value="F:hydrolase activity"/>
    <property type="evidence" value="ECO:0007669"/>
    <property type="project" value="UniProtKB-KW"/>
</dbReference>
<feature type="region of interest" description="Disordered" evidence="1">
    <location>
        <begin position="123"/>
        <end position="143"/>
    </location>
</feature>
<name>A0A2R5GWN8_9STRA</name>
<evidence type="ECO:0000313" key="3">
    <source>
        <dbReference type="EMBL" id="GBG34995.1"/>
    </source>
</evidence>
<dbReference type="PANTHER" id="PTHR43798:SF33">
    <property type="entry name" value="HYDROLASE, PUTATIVE (AFU_ORTHOLOGUE AFUA_2G14860)-RELATED"/>
    <property type="match status" value="1"/>
</dbReference>
<dbReference type="PANTHER" id="PTHR43798">
    <property type="entry name" value="MONOACYLGLYCEROL LIPASE"/>
    <property type="match status" value="1"/>
</dbReference>
<evidence type="ECO:0000259" key="2">
    <source>
        <dbReference type="Pfam" id="PF00561"/>
    </source>
</evidence>
<sequence length="441" mass="49755">MLGLLESPFALQPSSPSSRSSRSPPRSPRNAKSGVQMRTRERKNADAASEVSSVSTSVATQADEWEAKALDADAFEDSNSAGRLQRPDVLEVSEPEFEELAEQFFLKMRDGVRVKVTKIPASNGRGKAEENCDEEEEVKEDVSSREKSRNKLMFFFLPLGASGLFTNRPLVARYGGEYDILTWCYRGLFESDEPVSARRMSIRDHAEDAREVLLACGYHCADVVLAHSMGVQVALEYSLLYPDLVKTMVLMNGAHGHVFSTAFQPFMRIPYANNISEWLVRTVLTNRPHKIFGLVLSGLETTYYAALMRTVGKLVGTKTWTGLSGEDYFAQITRQYLGGVSMNEKTSRNYCQFFQELDAHSVQHLMHKVEHPVLLLSGRFDYFTPPYHMSEMARVMPNAEHRSDWLSTHFTIIENPDFILRHASDFLAAQFPAQDCDHDLN</sequence>
<dbReference type="Pfam" id="PF00561">
    <property type="entry name" value="Abhydrolase_1"/>
    <property type="match status" value="1"/>
</dbReference>
<dbReference type="SUPFAM" id="SSF53474">
    <property type="entry name" value="alpha/beta-Hydrolases"/>
    <property type="match status" value="1"/>
</dbReference>
<feature type="compositionally biased region" description="Low complexity" evidence="1">
    <location>
        <begin position="13"/>
        <end position="24"/>
    </location>
</feature>
<comment type="caution">
    <text evidence="3">The sequence shown here is derived from an EMBL/GenBank/DDBJ whole genome shotgun (WGS) entry which is preliminary data.</text>
</comment>
<dbReference type="InParanoid" id="A0A2R5GWN8"/>
<evidence type="ECO:0000313" key="4">
    <source>
        <dbReference type="Proteomes" id="UP000241890"/>
    </source>
</evidence>
<keyword evidence="4" id="KW-1185">Reference proteome</keyword>
<dbReference type="AlphaFoldDB" id="A0A2R5GWN8"/>
<dbReference type="EMBL" id="BEYU01000246">
    <property type="protein sequence ID" value="GBG34995.1"/>
    <property type="molecule type" value="Genomic_DNA"/>
</dbReference>
<dbReference type="InterPro" id="IPR029058">
    <property type="entry name" value="AB_hydrolase_fold"/>
</dbReference>
<dbReference type="OrthoDB" id="19657at2759"/>
<accession>A0A2R5GWN8</accession>
<dbReference type="InterPro" id="IPR000073">
    <property type="entry name" value="AB_hydrolase_1"/>
</dbReference>
<dbReference type="Gene3D" id="3.40.50.1820">
    <property type="entry name" value="alpha/beta hydrolase"/>
    <property type="match status" value="1"/>
</dbReference>